<dbReference type="EMBL" id="BK059082">
    <property type="protein sequence ID" value="DAE28180.1"/>
    <property type="molecule type" value="Genomic_DNA"/>
</dbReference>
<protein>
    <submittedName>
        <fullName evidence="1">Uncharacterized protein</fullName>
    </submittedName>
</protein>
<sequence>MLGSGKTLANYENTDLNNFKFGDKSKAAFGEALKYYKSHNPALYNAIIKDKNFQNFIGNENYTEIKDLDPKQEGLGEWWNTTGKIDSRLVNEIDEKANNT</sequence>
<evidence type="ECO:0000313" key="1">
    <source>
        <dbReference type="EMBL" id="DAE28180.1"/>
    </source>
</evidence>
<accession>A0A8S5RB34</accession>
<reference evidence="1" key="1">
    <citation type="journal article" date="2021" name="Proc. Natl. Acad. Sci. U.S.A.">
        <title>A Catalog of Tens of Thousands of Viruses from Human Metagenomes Reveals Hidden Associations with Chronic Diseases.</title>
        <authorList>
            <person name="Tisza M.J."/>
            <person name="Buck C.B."/>
        </authorList>
    </citation>
    <scope>NUCLEOTIDE SEQUENCE</scope>
    <source>
        <strain evidence="1">CtQcs9</strain>
    </source>
</reference>
<name>A0A8S5RB34_9VIRU</name>
<organism evidence="1">
    <name type="scientific">virus sp. ctQcs9</name>
    <dbReference type="NCBI Taxonomy" id="2825816"/>
    <lineage>
        <taxon>Viruses</taxon>
    </lineage>
</organism>
<proteinExistence type="predicted"/>